<organism evidence="1 2">
    <name type="scientific">candidate division MSBL1 archaeon SCGC-AAA259B11</name>
    <dbReference type="NCBI Taxonomy" id="1698260"/>
    <lineage>
        <taxon>Archaea</taxon>
        <taxon>Methanobacteriati</taxon>
        <taxon>Methanobacteriota</taxon>
        <taxon>candidate division MSBL1</taxon>
    </lineage>
</organism>
<reference evidence="1 2" key="1">
    <citation type="journal article" date="2016" name="Sci. Rep.">
        <title>Metabolic traits of an uncultured archaeal lineage -MSBL1- from brine pools of the Red Sea.</title>
        <authorList>
            <person name="Mwirichia R."/>
            <person name="Alam I."/>
            <person name="Rashid M."/>
            <person name="Vinu M."/>
            <person name="Ba-Alawi W."/>
            <person name="Anthony Kamau A."/>
            <person name="Kamanda Ngugi D."/>
            <person name="Goker M."/>
            <person name="Klenk H.P."/>
            <person name="Bajic V."/>
            <person name="Stingl U."/>
        </authorList>
    </citation>
    <scope>NUCLEOTIDE SEQUENCE [LARGE SCALE GENOMIC DNA]</scope>
    <source>
        <strain evidence="1">SCGC-AAA259B11</strain>
    </source>
</reference>
<comment type="caution">
    <text evidence="1">The sequence shown here is derived from an EMBL/GenBank/DDBJ whole genome shotgun (WGS) entry which is preliminary data.</text>
</comment>
<gene>
    <name evidence="1" type="ORF">AKJ61_02590</name>
</gene>
<name>A0A133U602_9EURY</name>
<dbReference type="EMBL" id="LHXK01000030">
    <property type="protein sequence ID" value="KXA89576.1"/>
    <property type="molecule type" value="Genomic_DNA"/>
</dbReference>
<evidence type="ECO:0000313" key="1">
    <source>
        <dbReference type="EMBL" id="KXA89576.1"/>
    </source>
</evidence>
<keyword evidence="2" id="KW-1185">Reference proteome</keyword>
<proteinExistence type="predicted"/>
<accession>A0A133U602</accession>
<dbReference type="Proteomes" id="UP000070184">
    <property type="component" value="Unassembled WGS sequence"/>
</dbReference>
<sequence>MKHPSGSGRREKEELVEFVLEKYGVSPTFKLIKLEGSDWEDFQVGEYLFRRLGDPPDWEESKHRMAEEYGYPPELEELLERSYARCLVIDDPGKIEEWESVHEENKQNSFYSEHYAPRLDVFFEVLENLLSHDFLIVYSQEKVEEFGIEGVGMIEETFHYLHHLGEDVPIDHEVAWKEAEEILEEFNSKAD</sequence>
<protein>
    <submittedName>
        <fullName evidence="1">Uncharacterized protein</fullName>
    </submittedName>
</protein>
<evidence type="ECO:0000313" key="2">
    <source>
        <dbReference type="Proteomes" id="UP000070184"/>
    </source>
</evidence>
<dbReference type="AlphaFoldDB" id="A0A133U602"/>